<keyword evidence="2" id="KW-1185">Reference proteome</keyword>
<reference evidence="1 2" key="1">
    <citation type="journal article" date="2013" name="Genome Announc.">
        <title>Draft Genome Sequence of the Psychrophilic and Alkaliphilic Rhodonellum psychrophilum Strain GCM71T.</title>
        <authorList>
            <person name="Hauptmann A.L."/>
            <person name="Glaring M.A."/>
            <person name="Hallin P.F."/>
            <person name="Prieme A."/>
            <person name="Stougaard P."/>
        </authorList>
    </citation>
    <scope>NUCLEOTIDE SEQUENCE [LARGE SCALE GENOMIC DNA]</scope>
    <source>
        <strain evidence="1 2">GCM71</strain>
    </source>
</reference>
<evidence type="ECO:0000313" key="2">
    <source>
        <dbReference type="Proteomes" id="UP000016843"/>
    </source>
</evidence>
<evidence type="ECO:0000313" key="1">
    <source>
        <dbReference type="EMBL" id="ERM81776.1"/>
    </source>
</evidence>
<sequence length="84" mass="10290">MLNTDFSLEEKQHQTLWIKELKSRFLVKILIKYWRKCILEDNLVYGIKTCGFQVRMPQSERRLSRVFNFSNMFTIYILFYLTNT</sequence>
<dbReference type="AlphaFoldDB" id="U5BYQ6"/>
<proteinExistence type="predicted"/>
<dbReference type="Proteomes" id="UP000016843">
    <property type="component" value="Unassembled WGS sequence"/>
</dbReference>
<protein>
    <submittedName>
        <fullName evidence="1">Uncharacterized protein</fullName>
    </submittedName>
</protein>
<comment type="caution">
    <text evidence="1">The sequence shown here is derived from an EMBL/GenBank/DDBJ whole genome shotgun (WGS) entry which is preliminary data.</text>
</comment>
<dbReference type="EMBL" id="AWXR01000041">
    <property type="protein sequence ID" value="ERM81776.1"/>
    <property type="molecule type" value="Genomic_DNA"/>
</dbReference>
<name>U5BYQ6_9BACT</name>
<gene>
    <name evidence="1" type="ORF">P872_19165</name>
</gene>
<accession>U5BYQ6</accession>
<organism evidence="1 2">
    <name type="scientific">Rhodonellum psychrophilum GCM71 = DSM 17998</name>
    <dbReference type="NCBI Taxonomy" id="1123057"/>
    <lineage>
        <taxon>Bacteria</taxon>
        <taxon>Pseudomonadati</taxon>
        <taxon>Bacteroidota</taxon>
        <taxon>Cytophagia</taxon>
        <taxon>Cytophagales</taxon>
        <taxon>Cytophagaceae</taxon>
        <taxon>Rhodonellum</taxon>
    </lineage>
</organism>